<evidence type="ECO:0000313" key="4">
    <source>
        <dbReference type="EMBL" id="MBO4210240.1"/>
    </source>
</evidence>
<gene>
    <name evidence="4" type="ORF">GSF22_30235</name>
</gene>
<keyword evidence="2" id="KW-0170">Cobalt</keyword>
<dbReference type="EMBL" id="WVUH01000435">
    <property type="protein sequence ID" value="MBO4210240.1"/>
    <property type="molecule type" value="Genomic_DNA"/>
</dbReference>
<dbReference type="PANTHER" id="PTHR45833:SF1">
    <property type="entry name" value="METHIONINE SYNTHASE"/>
    <property type="match status" value="1"/>
</dbReference>
<dbReference type="InterPro" id="IPR003759">
    <property type="entry name" value="Cbl-bd_cap"/>
</dbReference>
<comment type="caution">
    <text evidence="4">The sequence shown here is derived from an EMBL/GenBank/DDBJ whole genome shotgun (WGS) entry which is preliminary data.</text>
</comment>
<organism evidence="4 5">
    <name type="scientific">Micromonospora echinofusca</name>
    <dbReference type="NCBI Taxonomy" id="47858"/>
    <lineage>
        <taxon>Bacteria</taxon>
        <taxon>Bacillati</taxon>
        <taxon>Actinomycetota</taxon>
        <taxon>Actinomycetes</taxon>
        <taxon>Micromonosporales</taxon>
        <taxon>Micromonosporaceae</taxon>
        <taxon>Micromonospora</taxon>
    </lineage>
</organism>
<name>A0ABS3W0B4_MICEH</name>
<proteinExistence type="predicted"/>
<dbReference type="Pfam" id="PF02310">
    <property type="entry name" value="B12-binding"/>
    <property type="match status" value="1"/>
</dbReference>
<reference evidence="4 5" key="1">
    <citation type="submission" date="2019-12" db="EMBL/GenBank/DDBJ databases">
        <title>Whole genome sequencing of endophytic Actinobacterium Micromonospora sp. MPMI6T.</title>
        <authorList>
            <person name="Evv R."/>
            <person name="Podile A.R."/>
        </authorList>
    </citation>
    <scope>NUCLEOTIDE SEQUENCE [LARGE SCALE GENOMIC DNA]</scope>
    <source>
        <strain evidence="4 5">MPMI6</strain>
    </source>
</reference>
<dbReference type="SUPFAM" id="SSF52242">
    <property type="entry name" value="Cobalamin (vitamin B12)-binding domain"/>
    <property type="match status" value="1"/>
</dbReference>
<dbReference type="Gene3D" id="1.10.1240.10">
    <property type="entry name" value="Methionine synthase domain"/>
    <property type="match status" value="1"/>
</dbReference>
<dbReference type="Proteomes" id="UP000823521">
    <property type="component" value="Unassembled WGS sequence"/>
</dbReference>
<evidence type="ECO:0000259" key="3">
    <source>
        <dbReference type="PROSITE" id="PS51332"/>
    </source>
</evidence>
<dbReference type="Gene3D" id="3.40.50.280">
    <property type="entry name" value="Cobalamin-binding domain"/>
    <property type="match status" value="1"/>
</dbReference>
<evidence type="ECO:0000256" key="1">
    <source>
        <dbReference type="ARBA" id="ARBA00022723"/>
    </source>
</evidence>
<feature type="domain" description="B12-binding" evidence="3">
    <location>
        <begin position="97"/>
        <end position="226"/>
    </location>
</feature>
<evidence type="ECO:0000313" key="5">
    <source>
        <dbReference type="Proteomes" id="UP000823521"/>
    </source>
</evidence>
<dbReference type="InterPro" id="IPR036594">
    <property type="entry name" value="Meth_synthase_dom"/>
</dbReference>
<protein>
    <submittedName>
        <fullName evidence="4">Cobalamin-binding protein</fullName>
    </submittedName>
</protein>
<keyword evidence="5" id="KW-1185">Reference proteome</keyword>
<evidence type="ECO:0000256" key="2">
    <source>
        <dbReference type="ARBA" id="ARBA00023285"/>
    </source>
</evidence>
<dbReference type="InterPro" id="IPR036724">
    <property type="entry name" value="Cobalamin-bd_sf"/>
</dbReference>
<dbReference type="PANTHER" id="PTHR45833">
    <property type="entry name" value="METHIONINE SYNTHASE"/>
    <property type="match status" value="1"/>
</dbReference>
<dbReference type="InterPro" id="IPR006158">
    <property type="entry name" value="Cobalamin-bd"/>
</dbReference>
<dbReference type="InterPro" id="IPR050554">
    <property type="entry name" value="Met_Synthase/Corrinoid"/>
</dbReference>
<dbReference type="Pfam" id="PF02607">
    <property type="entry name" value="B12-binding_2"/>
    <property type="match status" value="1"/>
</dbReference>
<dbReference type="PROSITE" id="PS51332">
    <property type="entry name" value="B12_BINDING"/>
    <property type="match status" value="1"/>
</dbReference>
<keyword evidence="1" id="KW-0479">Metal-binding</keyword>
<sequence>MPAVTATSAVTSDDLRRYVELLGHADADGAVDLVTELLARGVDPVTVLLDLVAPAQESVGERWASGRWSIGQEHAATSISDQVVAAVADRCRRTPTRGEIVVACVDGEWHALPARLFAEVIRLHGWSVRFLGASVPAAHLVTYLQRHDLRAVALSCSVADRLPRARRVIEAVAMTGVPLLAGGRGFGPEARWALRLGADAAAVGAREAVDILASWPAAWRPHGDPPPPVDDEHELVARRRSALVEAAGSALDTGFPGLRRSLTGPARSTLDESLGQLVDFLVAALLVDDVDLFTDFVAWTARILGTRDVPPASVDAVLGTYAAALYDFPRAQAQLAAGRRIL</sequence>
<accession>A0ABS3W0B4</accession>